<feature type="chain" id="PRO_5035923117" description="UPAR/Ly6 domain-containing protein" evidence="1">
    <location>
        <begin position="23"/>
        <end position="351"/>
    </location>
</feature>
<evidence type="ECO:0000256" key="1">
    <source>
        <dbReference type="SAM" id="SignalP"/>
    </source>
</evidence>
<dbReference type="EMBL" id="CADEPM010000001">
    <property type="protein sequence ID" value="CAB3398114.1"/>
    <property type="molecule type" value="Genomic_DNA"/>
</dbReference>
<reference evidence="2 3" key="1">
    <citation type="submission" date="2020-04" db="EMBL/GenBank/DDBJ databases">
        <authorList>
            <person name="Laetsch R D."/>
            <person name="Stevens L."/>
            <person name="Kumar S."/>
            <person name="Blaxter L. M."/>
        </authorList>
    </citation>
    <scope>NUCLEOTIDE SEQUENCE [LARGE SCALE GENOMIC DNA]</scope>
</reference>
<dbReference type="Proteomes" id="UP000494206">
    <property type="component" value="Unassembled WGS sequence"/>
</dbReference>
<comment type="caution">
    <text evidence="2">The sequence shown here is derived from an EMBL/GenBank/DDBJ whole genome shotgun (WGS) entry which is preliminary data.</text>
</comment>
<sequence>MTAIAFVTIALIFGILPLRITSELCYSCSGTCHSEPCNCQMGSCQANQCFIEKKPTEIPGIMKITKGCLRRTSRMHSGCQHDHFSDHILCVCHGKFCNSHVVMDSKVSFRNISCRQCTEKNPDCADTCIGHWCHEDITTGASGCGYGPPALPFYYRGPEIFYYRSKVCVTLSRGAGKPRRHCICNTHMCNTVYNMKNLIMMRDRDREKESSLRSRSLIMSNPDFTLPLQTCYNCEVNTMDPTAVSMTSSCRSNRCMGHYCTYAAQRHFNNNGGRMNTIRSVSELQGCMNVSDSTHVQLGCSRKWISEEYEDMHCACTGHLCNSDSTTAISTRSYSPIFPILICLCVALALH</sequence>
<dbReference type="OrthoDB" id="5773656at2759"/>
<feature type="signal peptide" evidence="1">
    <location>
        <begin position="1"/>
        <end position="22"/>
    </location>
</feature>
<evidence type="ECO:0000313" key="3">
    <source>
        <dbReference type="Proteomes" id="UP000494206"/>
    </source>
</evidence>
<proteinExistence type="predicted"/>
<name>A0A8S1ECE2_9PELO</name>
<dbReference type="PANTHER" id="PTHR37433:SF6">
    <property type="entry name" value="ACTIVIN_RECP DOMAIN-CONTAINING PROTEIN"/>
    <property type="match status" value="1"/>
</dbReference>
<protein>
    <recommendedName>
        <fullName evidence="4">UPAR/Ly6 domain-containing protein</fullName>
    </recommendedName>
</protein>
<evidence type="ECO:0008006" key="4">
    <source>
        <dbReference type="Google" id="ProtNLM"/>
    </source>
</evidence>
<dbReference type="PANTHER" id="PTHR37433">
    <property type="entry name" value="PROTEIN CBG25136-RELATED"/>
    <property type="match status" value="1"/>
</dbReference>
<organism evidence="2 3">
    <name type="scientific">Caenorhabditis bovis</name>
    <dbReference type="NCBI Taxonomy" id="2654633"/>
    <lineage>
        <taxon>Eukaryota</taxon>
        <taxon>Metazoa</taxon>
        <taxon>Ecdysozoa</taxon>
        <taxon>Nematoda</taxon>
        <taxon>Chromadorea</taxon>
        <taxon>Rhabditida</taxon>
        <taxon>Rhabditina</taxon>
        <taxon>Rhabditomorpha</taxon>
        <taxon>Rhabditoidea</taxon>
        <taxon>Rhabditidae</taxon>
        <taxon>Peloderinae</taxon>
        <taxon>Caenorhabditis</taxon>
    </lineage>
</organism>
<evidence type="ECO:0000313" key="2">
    <source>
        <dbReference type="EMBL" id="CAB3398114.1"/>
    </source>
</evidence>
<keyword evidence="3" id="KW-1185">Reference proteome</keyword>
<accession>A0A8S1ECE2</accession>
<keyword evidence="1" id="KW-0732">Signal</keyword>
<dbReference type="AlphaFoldDB" id="A0A8S1ECE2"/>
<gene>
    <name evidence="2" type="ORF">CBOVIS_LOCUS1430</name>
</gene>